<dbReference type="InterPro" id="IPR010321">
    <property type="entry name" value="DUF922"/>
</dbReference>
<dbReference type="Proteomes" id="UP000267223">
    <property type="component" value="Unassembled WGS sequence"/>
</dbReference>
<evidence type="ECO:0000313" key="2">
    <source>
        <dbReference type="EMBL" id="RNI33799.1"/>
    </source>
</evidence>
<proteinExistence type="predicted"/>
<reference evidence="2 3" key="1">
    <citation type="submission" date="2018-11" db="EMBL/GenBank/DDBJ databases">
        <title>Draft genome sequence of Ferruginibacter sp. BO-59.</title>
        <authorList>
            <person name="Im W.T."/>
        </authorList>
    </citation>
    <scope>NUCLEOTIDE SEQUENCE [LARGE SCALE GENOMIC DNA]</scope>
    <source>
        <strain evidence="2 3">BO-59</strain>
    </source>
</reference>
<dbReference type="OrthoDB" id="5431540at2"/>
<gene>
    <name evidence="2" type="ORF">EFY79_17565</name>
</gene>
<feature type="signal peptide" evidence="1">
    <location>
        <begin position="1"/>
        <end position="22"/>
    </location>
</feature>
<evidence type="ECO:0000313" key="3">
    <source>
        <dbReference type="Proteomes" id="UP000267223"/>
    </source>
</evidence>
<evidence type="ECO:0000256" key="1">
    <source>
        <dbReference type="SAM" id="SignalP"/>
    </source>
</evidence>
<evidence type="ECO:0008006" key="4">
    <source>
        <dbReference type="Google" id="ProtNLM"/>
    </source>
</evidence>
<sequence>MIQQKFLFIFLSLFALSSPSFAQKITVHVFMEDYTSPPSGDTIYYDFNRPLTWADFQGKVPANAPWGAMTASGFSYKSSASIDEDKIEITVGVYTFFTKNNSWKKPSAHSAYHLQHEQHHFDITRLGAAKVVDEIRKAHFTKTNYKTLLNSIFDKVYQEQIALQNQYDRETKNSMDTAKQLEWNQKITHEMQKIKTNPGQGISLKM</sequence>
<name>A0A3M9N7P8_9BACT</name>
<dbReference type="AlphaFoldDB" id="A0A3M9N7P8"/>
<protein>
    <recommendedName>
        <fullName evidence="4">DUF922 domain-containing protein</fullName>
    </recommendedName>
</protein>
<keyword evidence="3" id="KW-1185">Reference proteome</keyword>
<accession>A0A3M9N7P8</accession>
<feature type="chain" id="PRO_5018049334" description="DUF922 domain-containing protein" evidence="1">
    <location>
        <begin position="23"/>
        <end position="206"/>
    </location>
</feature>
<comment type="caution">
    <text evidence="2">The sequence shown here is derived from an EMBL/GenBank/DDBJ whole genome shotgun (WGS) entry which is preliminary data.</text>
</comment>
<dbReference type="Pfam" id="PF06037">
    <property type="entry name" value="DUF922"/>
    <property type="match status" value="1"/>
</dbReference>
<keyword evidence="1" id="KW-0732">Signal</keyword>
<organism evidence="2 3">
    <name type="scientific">Hanamia caeni</name>
    <dbReference type="NCBI Taxonomy" id="2294116"/>
    <lineage>
        <taxon>Bacteria</taxon>
        <taxon>Pseudomonadati</taxon>
        <taxon>Bacteroidota</taxon>
        <taxon>Chitinophagia</taxon>
        <taxon>Chitinophagales</taxon>
        <taxon>Chitinophagaceae</taxon>
        <taxon>Hanamia</taxon>
    </lineage>
</organism>
<dbReference type="RefSeq" id="WP_123122056.1">
    <property type="nucleotide sequence ID" value="NZ_RJJR01000016.1"/>
</dbReference>
<dbReference type="EMBL" id="RJJR01000016">
    <property type="protein sequence ID" value="RNI33799.1"/>
    <property type="molecule type" value="Genomic_DNA"/>
</dbReference>